<evidence type="ECO:0000256" key="1">
    <source>
        <dbReference type="SAM" id="MobiDB-lite"/>
    </source>
</evidence>
<evidence type="ECO:0000313" key="2">
    <source>
        <dbReference type="EMBL" id="EJK64842.1"/>
    </source>
</evidence>
<gene>
    <name evidence="2" type="ORF">THAOC_14380</name>
</gene>
<reference evidence="2 3" key="1">
    <citation type="journal article" date="2012" name="Genome Biol.">
        <title>Genome and low-iron response of an oceanic diatom adapted to chronic iron limitation.</title>
        <authorList>
            <person name="Lommer M."/>
            <person name="Specht M."/>
            <person name="Roy A.S."/>
            <person name="Kraemer L."/>
            <person name="Andreson R."/>
            <person name="Gutowska M.A."/>
            <person name="Wolf J."/>
            <person name="Bergner S.V."/>
            <person name="Schilhabel M.B."/>
            <person name="Klostermeier U.C."/>
            <person name="Beiko R.G."/>
            <person name="Rosenstiel P."/>
            <person name="Hippler M."/>
            <person name="Laroche J."/>
        </authorList>
    </citation>
    <scope>NUCLEOTIDE SEQUENCE [LARGE SCALE GENOMIC DNA]</scope>
    <source>
        <strain evidence="2 3">CCMP1005</strain>
    </source>
</reference>
<feature type="region of interest" description="Disordered" evidence="1">
    <location>
        <begin position="112"/>
        <end position="152"/>
    </location>
</feature>
<dbReference type="Proteomes" id="UP000266841">
    <property type="component" value="Unassembled WGS sequence"/>
</dbReference>
<organism evidence="2 3">
    <name type="scientific">Thalassiosira oceanica</name>
    <name type="common">Marine diatom</name>
    <dbReference type="NCBI Taxonomy" id="159749"/>
    <lineage>
        <taxon>Eukaryota</taxon>
        <taxon>Sar</taxon>
        <taxon>Stramenopiles</taxon>
        <taxon>Ochrophyta</taxon>
        <taxon>Bacillariophyta</taxon>
        <taxon>Coscinodiscophyceae</taxon>
        <taxon>Thalassiosirophycidae</taxon>
        <taxon>Thalassiosirales</taxon>
        <taxon>Thalassiosiraceae</taxon>
        <taxon>Thalassiosira</taxon>
    </lineage>
</organism>
<proteinExistence type="predicted"/>
<comment type="caution">
    <text evidence="2">The sequence shown here is derived from an EMBL/GenBank/DDBJ whole genome shotgun (WGS) entry which is preliminary data.</text>
</comment>
<evidence type="ECO:0000313" key="3">
    <source>
        <dbReference type="Proteomes" id="UP000266841"/>
    </source>
</evidence>
<keyword evidence="3" id="KW-1185">Reference proteome</keyword>
<dbReference type="AlphaFoldDB" id="K0T327"/>
<sequence>MSIQSLTVFSHTTNFTSYRDETFGQRPYTAAVELQGKTSLDGAHSGLLLLTGVRESTFLLRDVIVCGMTPDADMEAGEGLRFSSVCTHHGTTTPPPSRPLLYLLSRSLASKGAEPSELPSSASGKGRTTTLEQRVPAPGLCRRPKTMPADPA</sequence>
<dbReference type="EMBL" id="AGNL01016788">
    <property type="protein sequence ID" value="EJK64842.1"/>
    <property type="molecule type" value="Genomic_DNA"/>
</dbReference>
<feature type="compositionally biased region" description="Polar residues" evidence="1">
    <location>
        <begin position="118"/>
        <end position="132"/>
    </location>
</feature>
<name>K0T327_THAOC</name>
<protein>
    <submittedName>
        <fullName evidence="2">Uncharacterized protein</fullName>
    </submittedName>
</protein>
<accession>K0T327</accession>